<dbReference type="PROSITE" id="PS50089">
    <property type="entry name" value="ZF_RING_2"/>
    <property type="match status" value="1"/>
</dbReference>
<gene>
    <name evidence="7" type="ORF">DFP72DRAFT_320215</name>
</gene>
<evidence type="ECO:0000256" key="4">
    <source>
        <dbReference type="PROSITE-ProRule" id="PRU00175"/>
    </source>
</evidence>
<dbReference type="AlphaFoldDB" id="A0A8H6MH54"/>
<dbReference type="EMBL" id="JACGCI010000003">
    <property type="protein sequence ID" value="KAF6764702.1"/>
    <property type="molecule type" value="Genomic_DNA"/>
</dbReference>
<evidence type="ECO:0000256" key="5">
    <source>
        <dbReference type="SAM" id="MobiDB-lite"/>
    </source>
</evidence>
<keyword evidence="8" id="KW-1185">Reference proteome</keyword>
<reference evidence="7 8" key="1">
    <citation type="submission" date="2020-07" db="EMBL/GenBank/DDBJ databases">
        <title>Comparative genomics of pyrophilous fungi reveals a link between fire events and developmental genes.</title>
        <authorList>
            <consortium name="DOE Joint Genome Institute"/>
            <person name="Steindorff A.S."/>
            <person name="Carver A."/>
            <person name="Calhoun S."/>
            <person name="Stillman K."/>
            <person name="Liu H."/>
            <person name="Lipzen A."/>
            <person name="Pangilinan J."/>
            <person name="Labutti K."/>
            <person name="Bruns T.D."/>
            <person name="Grigoriev I.V."/>
        </authorList>
    </citation>
    <scope>NUCLEOTIDE SEQUENCE [LARGE SCALE GENOMIC DNA]</scope>
    <source>
        <strain evidence="7 8">CBS 144469</strain>
    </source>
</reference>
<feature type="domain" description="RING-type" evidence="6">
    <location>
        <begin position="8"/>
        <end position="47"/>
    </location>
</feature>
<accession>A0A8H6MH54</accession>
<dbReference type="GO" id="GO:0008270">
    <property type="term" value="F:zinc ion binding"/>
    <property type="evidence" value="ECO:0007669"/>
    <property type="project" value="UniProtKB-KW"/>
</dbReference>
<organism evidence="7 8">
    <name type="scientific">Ephemerocybe angulata</name>
    <dbReference type="NCBI Taxonomy" id="980116"/>
    <lineage>
        <taxon>Eukaryota</taxon>
        <taxon>Fungi</taxon>
        <taxon>Dikarya</taxon>
        <taxon>Basidiomycota</taxon>
        <taxon>Agaricomycotina</taxon>
        <taxon>Agaricomycetes</taxon>
        <taxon>Agaricomycetidae</taxon>
        <taxon>Agaricales</taxon>
        <taxon>Agaricineae</taxon>
        <taxon>Psathyrellaceae</taxon>
        <taxon>Ephemerocybe</taxon>
    </lineage>
</organism>
<feature type="region of interest" description="Disordered" evidence="5">
    <location>
        <begin position="82"/>
        <end position="112"/>
    </location>
</feature>
<feature type="compositionally biased region" description="Polar residues" evidence="5">
    <location>
        <begin position="82"/>
        <end position="93"/>
    </location>
</feature>
<evidence type="ECO:0000313" key="7">
    <source>
        <dbReference type="EMBL" id="KAF6764702.1"/>
    </source>
</evidence>
<dbReference type="SMART" id="SM00184">
    <property type="entry name" value="RING"/>
    <property type="match status" value="1"/>
</dbReference>
<dbReference type="Pfam" id="PF13445">
    <property type="entry name" value="zf-RING_UBOX"/>
    <property type="match status" value="1"/>
</dbReference>
<dbReference type="Proteomes" id="UP000521943">
    <property type="component" value="Unassembled WGS sequence"/>
</dbReference>
<evidence type="ECO:0000256" key="1">
    <source>
        <dbReference type="ARBA" id="ARBA00022723"/>
    </source>
</evidence>
<comment type="caution">
    <text evidence="7">The sequence shown here is derived from an EMBL/GenBank/DDBJ whole genome shotgun (WGS) entry which is preliminary data.</text>
</comment>
<keyword evidence="3" id="KW-0862">Zinc</keyword>
<keyword evidence="1" id="KW-0479">Metal-binding</keyword>
<sequence>MPATKFLCPICMKSYERHQLLVLWNCGHAFCKTCLELRQASTCALCNTPYYPPRRTYVEDTPEGRARCVAADVSNFLIEPSSENSRNLRQSLSDVEHNSGEGMSDDTKEALHESTRRLEAGIKILREEMEEYRGGGGGGGVQSRESRTAERQSQIDERLSQIDESLSHVLPMLL</sequence>
<feature type="compositionally biased region" description="Basic and acidic residues" evidence="5">
    <location>
        <begin position="94"/>
        <end position="112"/>
    </location>
</feature>
<dbReference type="InterPro" id="IPR027370">
    <property type="entry name" value="Znf-RING_euk"/>
</dbReference>
<proteinExistence type="predicted"/>
<feature type="region of interest" description="Disordered" evidence="5">
    <location>
        <begin position="130"/>
        <end position="156"/>
    </location>
</feature>
<dbReference type="InterPro" id="IPR017907">
    <property type="entry name" value="Znf_RING_CS"/>
</dbReference>
<dbReference type="Gene3D" id="3.30.40.10">
    <property type="entry name" value="Zinc/RING finger domain, C3HC4 (zinc finger)"/>
    <property type="match status" value="1"/>
</dbReference>
<keyword evidence="2 4" id="KW-0863">Zinc-finger</keyword>
<dbReference type="OrthoDB" id="6105938at2759"/>
<dbReference type="PROSITE" id="PS00518">
    <property type="entry name" value="ZF_RING_1"/>
    <property type="match status" value="1"/>
</dbReference>
<evidence type="ECO:0000256" key="2">
    <source>
        <dbReference type="ARBA" id="ARBA00022771"/>
    </source>
</evidence>
<evidence type="ECO:0000259" key="6">
    <source>
        <dbReference type="PROSITE" id="PS50089"/>
    </source>
</evidence>
<evidence type="ECO:0000313" key="8">
    <source>
        <dbReference type="Proteomes" id="UP000521943"/>
    </source>
</evidence>
<dbReference type="InterPro" id="IPR001841">
    <property type="entry name" value="Znf_RING"/>
</dbReference>
<dbReference type="InterPro" id="IPR013083">
    <property type="entry name" value="Znf_RING/FYVE/PHD"/>
</dbReference>
<protein>
    <recommendedName>
        <fullName evidence="6">RING-type domain-containing protein</fullName>
    </recommendedName>
</protein>
<name>A0A8H6MH54_9AGAR</name>
<feature type="compositionally biased region" description="Basic and acidic residues" evidence="5">
    <location>
        <begin position="144"/>
        <end position="156"/>
    </location>
</feature>
<evidence type="ECO:0000256" key="3">
    <source>
        <dbReference type="ARBA" id="ARBA00022833"/>
    </source>
</evidence>
<dbReference type="SUPFAM" id="SSF57850">
    <property type="entry name" value="RING/U-box"/>
    <property type="match status" value="1"/>
</dbReference>